<evidence type="ECO:0000313" key="1">
    <source>
        <dbReference type="EMBL" id="AKU96948.1"/>
    </source>
</evidence>
<accession>A0A0K1PTS8</accession>
<evidence type="ECO:0000313" key="2">
    <source>
        <dbReference type="Proteomes" id="UP000064967"/>
    </source>
</evidence>
<organism evidence="1 2">
    <name type="scientific">Labilithrix luteola</name>
    <dbReference type="NCBI Taxonomy" id="1391654"/>
    <lineage>
        <taxon>Bacteria</taxon>
        <taxon>Pseudomonadati</taxon>
        <taxon>Myxococcota</taxon>
        <taxon>Polyangia</taxon>
        <taxon>Polyangiales</taxon>
        <taxon>Labilitrichaceae</taxon>
        <taxon>Labilithrix</taxon>
    </lineage>
</organism>
<protein>
    <recommendedName>
        <fullName evidence="3">GxxExxY protein</fullName>
    </recommendedName>
</protein>
<gene>
    <name evidence="1" type="ORF">AKJ09_03612</name>
</gene>
<evidence type="ECO:0008006" key="3">
    <source>
        <dbReference type="Google" id="ProtNLM"/>
    </source>
</evidence>
<dbReference type="InterPro" id="IPR026350">
    <property type="entry name" value="GxxExxY"/>
</dbReference>
<dbReference type="STRING" id="1391654.AKJ09_03612"/>
<dbReference type="EMBL" id="CP012333">
    <property type="protein sequence ID" value="AKU96948.1"/>
    <property type="molecule type" value="Genomic_DNA"/>
</dbReference>
<keyword evidence="2" id="KW-1185">Reference proteome</keyword>
<proteinExistence type="predicted"/>
<dbReference type="KEGG" id="llu:AKJ09_03612"/>
<dbReference type="AlphaFoldDB" id="A0A0K1PTS8"/>
<dbReference type="Pfam" id="PF13366">
    <property type="entry name" value="PDDEXK_3"/>
    <property type="match status" value="1"/>
</dbReference>
<dbReference type="NCBIfam" id="TIGR04256">
    <property type="entry name" value="GxxExxY"/>
    <property type="match status" value="1"/>
</dbReference>
<name>A0A0K1PTS8_9BACT</name>
<reference evidence="1 2" key="1">
    <citation type="submission" date="2015-08" db="EMBL/GenBank/DDBJ databases">
        <authorList>
            <person name="Babu N.S."/>
            <person name="Beckwith C.J."/>
            <person name="Beseler K.G."/>
            <person name="Brison A."/>
            <person name="Carone J.V."/>
            <person name="Caskin T.P."/>
            <person name="Diamond M."/>
            <person name="Durham M.E."/>
            <person name="Foxe J.M."/>
            <person name="Go M."/>
            <person name="Henderson B.A."/>
            <person name="Jones I.B."/>
            <person name="McGettigan J.A."/>
            <person name="Micheletti S.J."/>
            <person name="Nasrallah M.E."/>
            <person name="Ortiz D."/>
            <person name="Piller C.R."/>
            <person name="Privatt S.R."/>
            <person name="Schneider S.L."/>
            <person name="Sharp S."/>
            <person name="Smith T.C."/>
            <person name="Stanton J.D."/>
            <person name="Ullery H.E."/>
            <person name="Wilson R.J."/>
            <person name="Serrano M.G."/>
            <person name="Buck G."/>
            <person name="Lee V."/>
            <person name="Wang Y."/>
            <person name="Carvalho R."/>
            <person name="Voegtly L."/>
            <person name="Shi R."/>
            <person name="Duckworth R."/>
            <person name="Johnson A."/>
            <person name="Loviza R."/>
            <person name="Walstead R."/>
            <person name="Shah Z."/>
            <person name="Kiflezghi M."/>
            <person name="Wade K."/>
            <person name="Ball S.L."/>
            <person name="Bradley K.W."/>
            <person name="Asai D.J."/>
            <person name="Bowman C.A."/>
            <person name="Russell D.A."/>
            <person name="Pope W.H."/>
            <person name="Jacobs-Sera D."/>
            <person name="Hendrix R.W."/>
            <person name="Hatfull G.F."/>
        </authorList>
    </citation>
    <scope>NUCLEOTIDE SEQUENCE [LARGE SCALE GENOMIC DNA]</scope>
    <source>
        <strain evidence="1 2">DSM 27648</strain>
    </source>
</reference>
<dbReference type="Proteomes" id="UP000064967">
    <property type="component" value="Chromosome"/>
</dbReference>
<sequence length="77" mass="8289">MDALVDSPSGTESLLVEIKAVERFASIHTAQVVSYLRATGLPLGLLLNFNVPQMRMGVRRVILGEWFAGASNAACID</sequence>